<organism evidence="17 18">
    <name type="scientific">Leucobacter exalbidus</name>
    <dbReference type="NCBI Taxonomy" id="662960"/>
    <lineage>
        <taxon>Bacteria</taxon>
        <taxon>Bacillati</taxon>
        <taxon>Actinomycetota</taxon>
        <taxon>Actinomycetes</taxon>
        <taxon>Micrococcales</taxon>
        <taxon>Microbacteriaceae</taxon>
        <taxon>Leucobacter</taxon>
    </lineage>
</organism>
<evidence type="ECO:0000256" key="11">
    <source>
        <dbReference type="ARBA" id="ARBA00023134"/>
    </source>
</evidence>
<dbReference type="GO" id="GO:0005829">
    <property type="term" value="C:cytosol"/>
    <property type="evidence" value="ECO:0007669"/>
    <property type="project" value="TreeGrafter"/>
</dbReference>
<feature type="region of interest" description="Disordered" evidence="15">
    <location>
        <begin position="208"/>
        <end position="230"/>
    </location>
</feature>
<evidence type="ECO:0000256" key="1">
    <source>
        <dbReference type="ARBA" id="ARBA00000141"/>
    </source>
</evidence>
<evidence type="ECO:0000256" key="12">
    <source>
        <dbReference type="ARBA" id="ARBA00043932"/>
    </source>
</evidence>
<evidence type="ECO:0000256" key="4">
    <source>
        <dbReference type="ARBA" id="ARBA00004904"/>
    </source>
</evidence>
<feature type="binding site" evidence="14">
    <location>
        <begin position="324"/>
        <end position="326"/>
    </location>
    <ligand>
        <name>GTP</name>
        <dbReference type="ChEBI" id="CHEBI:37565"/>
    </ligand>
</feature>
<dbReference type="InterPro" id="IPR036144">
    <property type="entry name" value="RibA-like_sf"/>
</dbReference>
<accession>A0A940PSP6</accession>
<evidence type="ECO:0000256" key="2">
    <source>
        <dbReference type="ARBA" id="ARBA00002284"/>
    </source>
</evidence>
<dbReference type="NCBIfam" id="TIGR00506">
    <property type="entry name" value="ribB"/>
    <property type="match status" value="1"/>
</dbReference>
<dbReference type="SUPFAM" id="SSF142695">
    <property type="entry name" value="RibA-like"/>
    <property type="match status" value="1"/>
</dbReference>
<reference evidence="17" key="1">
    <citation type="submission" date="2021-02" db="EMBL/GenBank/DDBJ databases">
        <title>Sequencing the genomes of 1000 actinobacteria strains.</title>
        <authorList>
            <person name="Klenk H.-P."/>
        </authorList>
    </citation>
    <scope>NUCLEOTIDE SEQUENCE</scope>
    <source>
        <strain evidence="17">DSM 22850</strain>
    </source>
</reference>
<dbReference type="CDD" id="cd00641">
    <property type="entry name" value="GTP_cyclohydro2"/>
    <property type="match status" value="1"/>
</dbReference>
<keyword evidence="18" id="KW-1185">Reference proteome</keyword>
<dbReference type="Proteomes" id="UP000675163">
    <property type="component" value="Unassembled WGS sequence"/>
</dbReference>
<comment type="catalytic activity">
    <reaction evidence="13 14">
        <text>GTP + 4 H2O = 2,5-diamino-6-hydroxy-4-(5-phosphoribosylamino)-pyrimidine + formate + 2 phosphate + 3 H(+)</text>
        <dbReference type="Rhea" id="RHEA:23704"/>
        <dbReference type="ChEBI" id="CHEBI:15377"/>
        <dbReference type="ChEBI" id="CHEBI:15378"/>
        <dbReference type="ChEBI" id="CHEBI:15740"/>
        <dbReference type="ChEBI" id="CHEBI:37565"/>
        <dbReference type="ChEBI" id="CHEBI:43474"/>
        <dbReference type="ChEBI" id="CHEBI:58614"/>
        <dbReference type="EC" id="3.5.4.25"/>
    </reaction>
</comment>
<keyword evidence="11 14" id="KW-0342">GTP-binding</keyword>
<evidence type="ECO:0000256" key="13">
    <source>
        <dbReference type="ARBA" id="ARBA00049295"/>
    </source>
</evidence>
<dbReference type="Pfam" id="PF00925">
    <property type="entry name" value="GTP_cyclohydro2"/>
    <property type="match status" value="1"/>
</dbReference>
<feature type="compositionally biased region" description="Polar residues" evidence="15">
    <location>
        <begin position="212"/>
        <end position="230"/>
    </location>
</feature>
<name>A0A940PSP6_9MICO</name>
<feature type="binding site" evidence="14">
    <location>
        <position position="381"/>
    </location>
    <ligand>
        <name>GTP</name>
        <dbReference type="ChEBI" id="CHEBI:37565"/>
    </ligand>
</feature>
<comment type="similarity">
    <text evidence="14">Belongs to the GTP cyclohydrolase II family.</text>
</comment>
<proteinExistence type="inferred from homology"/>
<keyword evidence="9 14" id="KW-0378">Hydrolase</keyword>
<dbReference type="Gene3D" id="3.40.50.10990">
    <property type="entry name" value="GTP cyclohydrolase II"/>
    <property type="match status" value="1"/>
</dbReference>
<evidence type="ECO:0000313" key="17">
    <source>
        <dbReference type="EMBL" id="MBP1326779.1"/>
    </source>
</evidence>
<dbReference type="PANTHER" id="PTHR21327">
    <property type="entry name" value="GTP CYCLOHYDROLASE II-RELATED"/>
    <property type="match status" value="1"/>
</dbReference>
<comment type="cofactor">
    <cofactor evidence="14">
        <name>Zn(2+)</name>
        <dbReference type="ChEBI" id="CHEBI:29105"/>
    </cofactor>
    <text evidence="14">Binds 1 zinc ion per subunit.</text>
</comment>
<feature type="binding site" evidence="14">
    <location>
        <position position="299"/>
    </location>
    <ligand>
        <name>Zn(2+)</name>
        <dbReference type="ChEBI" id="CHEBI:29105"/>
        <note>catalytic</note>
    </ligand>
</feature>
<evidence type="ECO:0000256" key="5">
    <source>
        <dbReference type="ARBA" id="ARBA00005520"/>
    </source>
</evidence>
<dbReference type="RefSeq" id="WP_209705631.1">
    <property type="nucleotide sequence ID" value="NZ_JAFIDA010000001.1"/>
</dbReference>
<evidence type="ECO:0000256" key="3">
    <source>
        <dbReference type="ARBA" id="ARBA00004853"/>
    </source>
</evidence>
<evidence type="ECO:0000256" key="6">
    <source>
        <dbReference type="ARBA" id="ARBA00022619"/>
    </source>
</evidence>
<dbReference type="Gene3D" id="3.90.870.10">
    <property type="entry name" value="DHBP synthase"/>
    <property type="match status" value="1"/>
</dbReference>
<keyword evidence="10 14" id="KW-0862">Zinc</keyword>
<dbReference type="Pfam" id="PF00926">
    <property type="entry name" value="DHBP_synthase"/>
    <property type="match status" value="1"/>
</dbReference>
<feature type="active site" description="Nucleophile" evidence="14">
    <location>
        <position position="360"/>
    </location>
</feature>
<dbReference type="PIRSF" id="PIRSF001259">
    <property type="entry name" value="RibA"/>
    <property type="match status" value="1"/>
</dbReference>
<feature type="active site" description="Proton acceptor" evidence="14">
    <location>
        <position position="358"/>
    </location>
</feature>
<keyword evidence="7 14" id="KW-0479">Metal-binding</keyword>
<dbReference type="GO" id="GO:0009231">
    <property type="term" value="P:riboflavin biosynthetic process"/>
    <property type="evidence" value="ECO:0007669"/>
    <property type="project" value="UniProtKB-UniRule"/>
</dbReference>
<feature type="domain" description="GTP cyclohydrolase II" evidence="16">
    <location>
        <begin position="237"/>
        <end position="402"/>
    </location>
</feature>
<dbReference type="InterPro" id="IPR032677">
    <property type="entry name" value="GTP_cyclohydro_II"/>
</dbReference>
<feature type="binding site" evidence="14">
    <location>
        <position position="302"/>
    </location>
    <ligand>
        <name>GTP</name>
        <dbReference type="ChEBI" id="CHEBI:37565"/>
    </ligand>
</feature>
<evidence type="ECO:0000256" key="10">
    <source>
        <dbReference type="ARBA" id="ARBA00022833"/>
    </source>
</evidence>
<protein>
    <recommendedName>
        <fullName evidence="14">GTP cyclohydrolase-2</fullName>
        <ecNumber evidence="14">3.5.4.25</ecNumber>
    </recommendedName>
    <alternativeName>
        <fullName evidence="14">GTP cyclohydrolase II</fullName>
    </alternativeName>
</protein>
<dbReference type="GO" id="GO:0003935">
    <property type="term" value="F:GTP cyclohydrolase II activity"/>
    <property type="evidence" value="ECO:0007669"/>
    <property type="project" value="UniProtKB-UniRule"/>
</dbReference>
<dbReference type="FunFam" id="3.40.50.10990:FF:000001">
    <property type="entry name" value="Riboflavin biosynthesis protein RibBA"/>
    <property type="match status" value="1"/>
</dbReference>
<dbReference type="InterPro" id="IPR000422">
    <property type="entry name" value="DHBP_synthase_RibB"/>
</dbReference>
<dbReference type="SUPFAM" id="SSF55821">
    <property type="entry name" value="YrdC/RibB"/>
    <property type="match status" value="1"/>
</dbReference>
<keyword evidence="6 14" id="KW-0686">Riboflavin biosynthesis</keyword>
<feature type="binding site" evidence="14">
    <location>
        <position position="286"/>
    </location>
    <ligand>
        <name>Zn(2+)</name>
        <dbReference type="ChEBI" id="CHEBI:29105"/>
        <note>catalytic</note>
    </ligand>
</feature>
<comment type="pathway">
    <text evidence="3 14">Cofactor biosynthesis; riboflavin biosynthesis; 5-amino-6-(D-ribitylamino)uracil from GTP: step 1/4.</text>
</comment>
<dbReference type="AlphaFoldDB" id="A0A940PSP6"/>
<comment type="pathway">
    <text evidence="4">Cofactor biosynthesis; riboflavin biosynthesis; 2-hydroxy-3-oxobutyl phosphate from D-ribulose 5-phosphate: step 1/1.</text>
</comment>
<dbReference type="GO" id="GO:0005525">
    <property type="term" value="F:GTP binding"/>
    <property type="evidence" value="ECO:0007669"/>
    <property type="project" value="UniProtKB-KW"/>
</dbReference>
<evidence type="ECO:0000313" key="18">
    <source>
        <dbReference type="Proteomes" id="UP000675163"/>
    </source>
</evidence>
<sequence>MTVSGISSIAEAVAAIKAGRPVIVADDEDRENEGDVILSAQLATPEWIGWAVRWSSGLLCAPMTDEVANQLDLPMMVERNEDARGTAYTVTVDAAQGVTTGISASDRATTLRALANPEGVPTDVNRPGHILPLRAVPGGVRARAGHTEAGVELMKLAGLSPVAVIGEIVAEDGEMMRLPGLIELGAAEGIPVITIEQLIEHLNEVDPIADENGQSGQASQHGTAATSSQRRISMRARTLLPTEHGEFQTSAYRDRRAGVDHLALVANAPDGSAPGAGSLVRVHSECITGEAFGSLKCECGPQLQASMKLIHEKGGVLVYLRGHEGRGIGLANKLRAYQLQEQGVDTLDANLQLGLPGDARDYTAAADILADLGVSDIRLLTNNPDKVEQLRAHGIEVAERVPLVVGVNEVNIGYMSAKRDRMRHELPTDITLP</sequence>
<dbReference type="HAMAP" id="MF_00179">
    <property type="entry name" value="RibA"/>
    <property type="match status" value="1"/>
</dbReference>
<gene>
    <name evidence="14" type="primary">ribA</name>
    <name evidence="17" type="ORF">JOF28_002011</name>
</gene>
<dbReference type="PANTHER" id="PTHR21327:SF18">
    <property type="entry name" value="3,4-DIHYDROXY-2-BUTANONE 4-PHOSPHATE SYNTHASE"/>
    <property type="match status" value="1"/>
</dbReference>
<dbReference type="InterPro" id="IPR000926">
    <property type="entry name" value="RibA"/>
</dbReference>
<evidence type="ECO:0000259" key="16">
    <source>
        <dbReference type="Pfam" id="PF00925"/>
    </source>
</evidence>
<comment type="function">
    <text evidence="12 14">Catalyzes the conversion of GTP to 2,5-diamino-6-ribosylamino-4(3H)-pyrimidinone 5'-phosphate (DARP), formate and pyrophosphate.</text>
</comment>
<feature type="binding site" evidence="14">
    <location>
        <begin position="281"/>
        <end position="285"/>
    </location>
    <ligand>
        <name>GTP</name>
        <dbReference type="ChEBI" id="CHEBI:37565"/>
    </ligand>
</feature>
<keyword evidence="8 14" id="KW-0547">Nucleotide-binding</keyword>
<comment type="caution">
    <text evidence="17">The sequence shown here is derived from an EMBL/GenBank/DDBJ whole genome shotgun (WGS) entry which is preliminary data.</text>
</comment>
<dbReference type="EMBL" id="JAFIDA010000001">
    <property type="protein sequence ID" value="MBP1326779.1"/>
    <property type="molecule type" value="Genomic_DNA"/>
</dbReference>
<evidence type="ECO:0000256" key="7">
    <source>
        <dbReference type="ARBA" id="ARBA00022723"/>
    </source>
</evidence>
<feature type="binding site" evidence="14">
    <location>
        <position position="346"/>
    </location>
    <ligand>
        <name>GTP</name>
        <dbReference type="ChEBI" id="CHEBI:37565"/>
    </ligand>
</feature>
<feature type="binding site" evidence="14">
    <location>
        <position position="297"/>
    </location>
    <ligand>
        <name>Zn(2+)</name>
        <dbReference type="ChEBI" id="CHEBI:29105"/>
        <note>catalytic</note>
    </ligand>
</feature>
<comment type="similarity">
    <text evidence="5">In the N-terminal section; belongs to the DHBP synthase family.</text>
</comment>
<comment type="function">
    <text evidence="2">Catalyzes the conversion of D-ribulose 5-phosphate to formate and 3,4-dihydroxy-2-butanone 4-phosphate.</text>
</comment>
<dbReference type="InterPro" id="IPR017945">
    <property type="entry name" value="DHBP_synth_RibB-like_a/b_dom"/>
</dbReference>
<evidence type="ECO:0000256" key="9">
    <source>
        <dbReference type="ARBA" id="ARBA00022801"/>
    </source>
</evidence>
<evidence type="ECO:0000256" key="14">
    <source>
        <dbReference type="HAMAP-Rule" id="MF_00179"/>
    </source>
</evidence>
<comment type="catalytic activity">
    <reaction evidence="1">
        <text>D-ribulose 5-phosphate = (2S)-2-hydroxy-3-oxobutyl phosphate + formate + H(+)</text>
        <dbReference type="Rhea" id="RHEA:18457"/>
        <dbReference type="ChEBI" id="CHEBI:15378"/>
        <dbReference type="ChEBI" id="CHEBI:15740"/>
        <dbReference type="ChEBI" id="CHEBI:58121"/>
        <dbReference type="ChEBI" id="CHEBI:58830"/>
        <dbReference type="EC" id="4.1.99.12"/>
    </reaction>
</comment>
<dbReference type="GO" id="GO:0008686">
    <property type="term" value="F:3,4-dihydroxy-2-butanone-4-phosphate synthase activity"/>
    <property type="evidence" value="ECO:0007669"/>
    <property type="project" value="UniProtKB-EC"/>
</dbReference>
<evidence type="ECO:0000256" key="15">
    <source>
        <dbReference type="SAM" id="MobiDB-lite"/>
    </source>
</evidence>
<dbReference type="NCBIfam" id="TIGR00505">
    <property type="entry name" value="ribA"/>
    <property type="match status" value="1"/>
</dbReference>
<feature type="binding site" evidence="14">
    <location>
        <position position="386"/>
    </location>
    <ligand>
        <name>GTP</name>
        <dbReference type="ChEBI" id="CHEBI:37565"/>
    </ligand>
</feature>
<dbReference type="NCBIfam" id="NF001591">
    <property type="entry name" value="PRK00393.1"/>
    <property type="match status" value="1"/>
</dbReference>
<dbReference type="EC" id="3.5.4.25" evidence="14"/>
<evidence type="ECO:0000256" key="8">
    <source>
        <dbReference type="ARBA" id="ARBA00022741"/>
    </source>
</evidence>
<dbReference type="GO" id="GO:0008270">
    <property type="term" value="F:zinc ion binding"/>
    <property type="evidence" value="ECO:0007669"/>
    <property type="project" value="UniProtKB-UniRule"/>
</dbReference>
<keyword evidence="17" id="KW-0456">Lyase</keyword>